<keyword evidence="2" id="KW-1185">Reference proteome</keyword>
<evidence type="ECO:0000313" key="2">
    <source>
        <dbReference type="Proteomes" id="UP000663879"/>
    </source>
</evidence>
<dbReference type="EMBL" id="CAJNOC010005437">
    <property type="protein sequence ID" value="CAF1052341.1"/>
    <property type="molecule type" value="Genomic_DNA"/>
</dbReference>
<accession>A0A814KP60</accession>
<name>A0A814KP60_9BILA</name>
<dbReference type="Proteomes" id="UP000663879">
    <property type="component" value="Unassembled WGS sequence"/>
</dbReference>
<gene>
    <name evidence="1" type="ORF">OXX778_LOCUS18888</name>
</gene>
<sequence length="209" mass="24707">MDQQIFNRDFFTQETYGVPFWQMPQIIRMITSFRKFVKLLKAYGNHTYHITETFWHQETHSYIYKIQNNFWPVTTITITDKAFYYLQCIKDICTNVWLANESFENEWLDNASEDSDTSSESERSIDVLWSTPTISNGYNELMNSNTTHVEDNYGLNGGDMSENWDDSLPGLDEIVFNQNDYAIFDYVINNYVIESDEILTHVNLLEINF</sequence>
<dbReference type="AlphaFoldDB" id="A0A814KP60"/>
<organism evidence="1 2">
    <name type="scientific">Brachionus calyciflorus</name>
    <dbReference type="NCBI Taxonomy" id="104777"/>
    <lineage>
        <taxon>Eukaryota</taxon>
        <taxon>Metazoa</taxon>
        <taxon>Spiralia</taxon>
        <taxon>Gnathifera</taxon>
        <taxon>Rotifera</taxon>
        <taxon>Eurotatoria</taxon>
        <taxon>Monogononta</taxon>
        <taxon>Pseudotrocha</taxon>
        <taxon>Ploima</taxon>
        <taxon>Brachionidae</taxon>
        <taxon>Brachionus</taxon>
    </lineage>
</organism>
<evidence type="ECO:0000313" key="1">
    <source>
        <dbReference type="EMBL" id="CAF1052341.1"/>
    </source>
</evidence>
<proteinExistence type="predicted"/>
<reference evidence="1" key="1">
    <citation type="submission" date="2021-02" db="EMBL/GenBank/DDBJ databases">
        <authorList>
            <person name="Nowell W R."/>
        </authorList>
    </citation>
    <scope>NUCLEOTIDE SEQUENCE</scope>
    <source>
        <strain evidence="1">Ploen Becks lab</strain>
    </source>
</reference>
<comment type="caution">
    <text evidence="1">The sequence shown here is derived from an EMBL/GenBank/DDBJ whole genome shotgun (WGS) entry which is preliminary data.</text>
</comment>
<protein>
    <submittedName>
        <fullName evidence="1">Uncharacterized protein</fullName>
    </submittedName>
</protein>